<sequence>MRRAAVLAVPVLLAACSKAPPPPRPDETSIPKDIEQQAPLPKQTEGENGGTPLKDRVATLGLLNKRNNIEQDLKMKPGETRRIGDVIVRLESCENTAPWEMPEETGAFVQVFVRQNHNSENFAKIFSGWLFKQSPSLNVVQNPIYDVWVKNCSMRFPGEAAPKPSSSPSPASTSSPSA</sequence>
<feature type="compositionally biased region" description="Low complexity" evidence="1">
    <location>
        <begin position="160"/>
        <end position="178"/>
    </location>
</feature>
<name>A0A845AD36_9SPHN</name>
<evidence type="ECO:0000313" key="3">
    <source>
        <dbReference type="Proteomes" id="UP000439780"/>
    </source>
</evidence>
<proteinExistence type="predicted"/>
<keyword evidence="3" id="KW-1185">Reference proteome</keyword>
<reference evidence="2 3" key="1">
    <citation type="submission" date="2019-12" db="EMBL/GenBank/DDBJ databases">
        <title>Genomic-based taxomic classification of the family Erythrobacteraceae.</title>
        <authorList>
            <person name="Xu L."/>
        </authorList>
    </citation>
    <scope>NUCLEOTIDE SEQUENCE [LARGE SCALE GENOMIC DNA]</scope>
    <source>
        <strain evidence="2 3">KEMB 9005-328</strain>
    </source>
</reference>
<evidence type="ECO:0000256" key="1">
    <source>
        <dbReference type="SAM" id="MobiDB-lite"/>
    </source>
</evidence>
<feature type="compositionally biased region" description="Basic and acidic residues" evidence="1">
    <location>
        <begin position="24"/>
        <end position="35"/>
    </location>
</feature>
<feature type="region of interest" description="Disordered" evidence="1">
    <location>
        <begin position="158"/>
        <end position="178"/>
    </location>
</feature>
<dbReference type="PROSITE" id="PS51257">
    <property type="entry name" value="PROKAR_LIPOPROTEIN"/>
    <property type="match status" value="1"/>
</dbReference>
<organism evidence="2 3">
    <name type="scientific">Qipengyuania algicida</name>
    <dbReference type="NCBI Taxonomy" id="1836209"/>
    <lineage>
        <taxon>Bacteria</taxon>
        <taxon>Pseudomonadati</taxon>
        <taxon>Pseudomonadota</taxon>
        <taxon>Alphaproteobacteria</taxon>
        <taxon>Sphingomonadales</taxon>
        <taxon>Erythrobacteraceae</taxon>
        <taxon>Qipengyuania</taxon>
    </lineage>
</organism>
<dbReference type="Proteomes" id="UP000439780">
    <property type="component" value="Unassembled WGS sequence"/>
</dbReference>
<gene>
    <name evidence="2" type="ORF">GRI58_04960</name>
</gene>
<evidence type="ECO:0000313" key="2">
    <source>
        <dbReference type="EMBL" id="MXP28170.1"/>
    </source>
</evidence>
<dbReference type="EMBL" id="WTYA01000003">
    <property type="protein sequence ID" value="MXP28170.1"/>
    <property type="molecule type" value="Genomic_DNA"/>
</dbReference>
<dbReference type="OrthoDB" id="9810376at2"/>
<comment type="caution">
    <text evidence="2">The sequence shown here is derived from an EMBL/GenBank/DDBJ whole genome shotgun (WGS) entry which is preliminary data.</text>
</comment>
<dbReference type="AlphaFoldDB" id="A0A845AD36"/>
<dbReference type="InterPro" id="IPR019225">
    <property type="entry name" value="DUF2155"/>
</dbReference>
<feature type="region of interest" description="Disordered" evidence="1">
    <location>
        <begin position="17"/>
        <end position="54"/>
    </location>
</feature>
<dbReference type="Pfam" id="PF09923">
    <property type="entry name" value="DUF2155"/>
    <property type="match status" value="1"/>
</dbReference>
<protein>
    <submittedName>
        <fullName evidence="2">DUF2155 domain-containing protein</fullName>
    </submittedName>
</protein>
<dbReference type="RefSeq" id="WP_160752477.1">
    <property type="nucleotide sequence ID" value="NZ_WTYA01000003.1"/>
</dbReference>
<accession>A0A845AD36</accession>